<dbReference type="InterPro" id="IPR007354">
    <property type="entry name" value="CruF-like"/>
</dbReference>
<dbReference type="Proteomes" id="UP000321797">
    <property type="component" value="Unassembled WGS sequence"/>
</dbReference>
<reference evidence="2 3" key="1">
    <citation type="submission" date="2018-09" db="EMBL/GenBank/DDBJ databases">
        <title>Metagenome Assembled Genomes from an Advanced Water Purification Facility.</title>
        <authorList>
            <person name="Stamps B.W."/>
            <person name="Spear J.R."/>
        </authorList>
    </citation>
    <scope>NUCLEOTIDE SEQUENCE [LARGE SCALE GENOMIC DNA]</scope>
    <source>
        <strain evidence="2">Bin_29_2</strain>
    </source>
</reference>
<evidence type="ECO:0000313" key="3">
    <source>
        <dbReference type="Proteomes" id="UP000321797"/>
    </source>
</evidence>
<gene>
    <name evidence="2" type="ORF">E6Q54_01955</name>
</gene>
<organism evidence="2 3">
    <name type="scientific">Mycolicibacter arupensis</name>
    <dbReference type="NCBI Taxonomy" id="342002"/>
    <lineage>
        <taxon>Bacteria</taxon>
        <taxon>Bacillati</taxon>
        <taxon>Actinomycetota</taxon>
        <taxon>Actinomycetes</taxon>
        <taxon>Mycobacteriales</taxon>
        <taxon>Mycobacteriaceae</taxon>
        <taxon>Mycolicibacter</taxon>
    </lineage>
</organism>
<feature type="transmembrane region" description="Helical" evidence="1">
    <location>
        <begin position="263"/>
        <end position="287"/>
    </location>
</feature>
<protein>
    <submittedName>
        <fullName evidence="2">Carotenoid biosynthesis protein</fullName>
    </submittedName>
</protein>
<dbReference type="PANTHER" id="PTHR39419">
    <property type="entry name" value="SLL0814 PROTEIN"/>
    <property type="match status" value="1"/>
</dbReference>
<feature type="transmembrane region" description="Helical" evidence="1">
    <location>
        <begin position="20"/>
        <end position="39"/>
    </location>
</feature>
<feature type="transmembrane region" description="Helical" evidence="1">
    <location>
        <begin position="51"/>
        <end position="69"/>
    </location>
</feature>
<sequence length="305" mass="32467">MSTLTHPGPSGTVRKPGTALLANGCLVALWFAAVITAAWSLRSATHDIAEAVSGVALLAFVVLHALTLYRPIGAAGYFALAAAVAFGLEACSVATGFPFGFYIHHLEGPRALGVPLAVVAGWVVLAWLAWNLARVIVGERAGRRLFVVATPVVATLILGGYDLVIDPIGAYVRGMYSYGSPSGALGVPLNNYFGWVITGWILFQIFAVAEWRWRREPTGTTRAALLLPAIIWFGLGLQINLEMLRIGDATTTIRGTSLAWVDIYQTCVATTWFTMGLVVVVSVIRLYQDAPAASPAIDDSSTHAV</sequence>
<keyword evidence="1" id="KW-0812">Transmembrane</keyword>
<keyword evidence="1" id="KW-1133">Transmembrane helix</keyword>
<comment type="caution">
    <text evidence="2">The sequence shown here is derived from an EMBL/GenBank/DDBJ whole genome shotgun (WGS) entry which is preliminary data.</text>
</comment>
<feature type="transmembrane region" description="Helical" evidence="1">
    <location>
        <begin position="111"/>
        <end position="133"/>
    </location>
</feature>
<evidence type="ECO:0000313" key="2">
    <source>
        <dbReference type="EMBL" id="TXI59846.1"/>
    </source>
</evidence>
<feature type="transmembrane region" description="Helical" evidence="1">
    <location>
        <begin position="76"/>
        <end position="99"/>
    </location>
</feature>
<dbReference type="AlphaFoldDB" id="A0A5C7YE42"/>
<dbReference type="Pfam" id="PF04240">
    <property type="entry name" value="Caroten_synth"/>
    <property type="match status" value="1"/>
</dbReference>
<proteinExistence type="predicted"/>
<feature type="transmembrane region" description="Helical" evidence="1">
    <location>
        <begin position="192"/>
        <end position="211"/>
    </location>
</feature>
<keyword evidence="1" id="KW-0472">Membrane</keyword>
<dbReference type="EMBL" id="SSGD01000010">
    <property type="protein sequence ID" value="TXI59846.1"/>
    <property type="molecule type" value="Genomic_DNA"/>
</dbReference>
<dbReference type="PANTHER" id="PTHR39419:SF1">
    <property type="entry name" value="SLL0814 PROTEIN"/>
    <property type="match status" value="1"/>
</dbReference>
<dbReference type="RefSeq" id="WP_276758997.1">
    <property type="nucleotide sequence ID" value="NZ_SSGD01000010.1"/>
</dbReference>
<name>A0A5C7YE42_9MYCO</name>
<evidence type="ECO:0000256" key="1">
    <source>
        <dbReference type="SAM" id="Phobius"/>
    </source>
</evidence>
<accession>A0A5C7YE42</accession>
<feature type="transmembrane region" description="Helical" evidence="1">
    <location>
        <begin position="145"/>
        <end position="172"/>
    </location>
</feature>
<feature type="transmembrane region" description="Helical" evidence="1">
    <location>
        <begin position="223"/>
        <end position="243"/>
    </location>
</feature>